<protein>
    <recommendedName>
        <fullName evidence="1">Methyltransferase domain-containing protein</fullName>
    </recommendedName>
</protein>
<dbReference type="InterPro" id="IPR025714">
    <property type="entry name" value="Methyltranfer_dom"/>
</dbReference>
<dbReference type="Proteomes" id="UP000464507">
    <property type="component" value="Chromosome"/>
</dbReference>
<dbReference type="OrthoDB" id="7032234at2"/>
<feature type="domain" description="Methyltransferase" evidence="1">
    <location>
        <begin position="38"/>
        <end position="103"/>
    </location>
</feature>
<dbReference type="InterPro" id="IPR029063">
    <property type="entry name" value="SAM-dependent_MTases_sf"/>
</dbReference>
<accession>A0A7L5AF00</accession>
<reference evidence="2 3" key="1">
    <citation type="submission" date="2016-09" db="EMBL/GenBank/DDBJ databases">
        <title>Complete genome sequence of microbes from the polar regions.</title>
        <authorList>
            <person name="Liao L."/>
            <person name="Chen B."/>
        </authorList>
    </citation>
    <scope>NUCLEOTIDE SEQUENCE [LARGE SCALE GENOMIC DNA]</scope>
    <source>
        <strain evidence="2 3">ZS314</strain>
    </source>
</reference>
<dbReference type="EMBL" id="CP017146">
    <property type="protein sequence ID" value="QHO68697.1"/>
    <property type="molecule type" value="Genomic_DNA"/>
</dbReference>
<dbReference type="AlphaFoldDB" id="A0A7L5AF00"/>
<proteinExistence type="predicted"/>
<evidence type="ECO:0000313" key="2">
    <source>
        <dbReference type="EMBL" id="QHO68697.1"/>
    </source>
</evidence>
<evidence type="ECO:0000259" key="1">
    <source>
        <dbReference type="Pfam" id="PF13847"/>
    </source>
</evidence>
<gene>
    <name evidence="2" type="ORF">BHD05_02630</name>
</gene>
<evidence type="ECO:0000313" key="3">
    <source>
        <dbReference type="Proteomes" id="UP000464507"/>
    </source>
</evidence>
<dbReference type="SUPFAM" id="SSF53335">
    <property type="entry name" value="S-adenosyl-L-methionine-dependent methyltransferases"/>
    <property type="match status" value="1"/>
</dbReference>
<dbReference type="Pfam" id="PF13847">
    <property type="entry name" value="Methyltransf_31"/>
    <property type="match status" value="1"/>
</dbReference>
<dbReference type="RefSeq" id="WP_161885052.1">
    <property type="nucleotide sequence ID" value="NZ_CP017146.1"/>
</dbReference>
<dbReference type="CDD" id="cd02440">
    <property type="entry name" value="AdoMet_MTases"/>
    <property type="match status" value="1"/>
</dbReference>
<dbReference type="KEGG" id="mant:BHD05_02630"/>
<keyword evidence="3" id="KW-1185">Reference proteome</keyword>
<name>A0A7L5AF00_9MICO</name>
<sequence length="213" mass="22606">MLKRYTAGARLYDVLSGERLVYRVGRVAGIDALQPGRGDIVLDLGCGTGLNLPLLLDRVGAEGHVIGLDRSPSMLAVARDRVRRNGWANVSLLEADVLLLDPAEITSIALREGGRPRVDAAFSSYAMSVFDDWMPAWELLRSVARPGARAGIVDMALPTGAAAVFAPLARLACAAGGADITARPWRAPEREAANAEHTVLRGGHIHVVTGTLP</sequence>
<organism evidence="2 3">
    <name type="scientific">Marisediminicola antarctica</name>
    <dbReference type="NCBI Taxonomy" id="674079"/>
    <lineage>
        <taxon>Bacteria</taxon>
        <taxon>Bacillati</taxon>
        <taxon>Actinomycetota</taxon>
        <taxon>Actinomycetes</taxon>
        <taxon>Micrococcales</taxon>
        <taxon>Microbacteriaceae</taxon>
        <taxon>Marisediminicola</taxon>
    </lineage>
</organism>
<dbReference type="Gene3D" id="3.40.50.150">
    <property type="entry name" value="Vaccinia Virus protein VP39"/>
    <property type="match status" value="1"/>
</dbReference>